<protein>
    <submittedName>
        <fullName evidence="4">Phosphatidylinositol 4-kinase beta</fullName>
    </submittedName>
</protein>
<keyword evidence="1" id="KW-0808">Transferase</keyword>
<dbReference type="InterPro" id="IPR000403">
    <property type="entry name" value="PI3/4_kinase_cat_dom"/>
</dbReference>
<evidence type="ECO:0000256" key="2">
    <source>
        <dbReference type="ARBA" id="ARBA00022777"/>
    </source>
</evidence>
<dbReference type="PANTHER" id="PTHR10048:SF22">
    <property type="entry name" value="PHOSPHATIDYLINOSITOL 4-KINASE BETA"/>
    <property type="match status" value="1"/>
</dbReference>
<dbReference type="GO" id="GO:0004430">
    <property type="term" value="F:1-phosphatidylinositol 4-kinase activity"/>
    <property type="evidence" value="ECO:0007669"/>
    <property type="project" value="TreeGrafter"/>
</dbReference>
<dbReference type="SUPFAM" id="SSF56112">
    <property type="entry name" value="Protein kinase-like (PK-like)"/>
    <property type="match status" value="1"/>
</dbReference>
<dbReference type="AlphaFoldDB" id="A0A9P6KZQ6"/>
<feature type="domain" description="PI3K/PI4K catalytic" evidence="3">
    <location>
        <begin position="434"/>
        <end position="699"/>
    </location>
</feature>
<gene>
    <name evidence="4" type="primary">Pi4kb</name>
    <name evidence="4" type="ORF">NGRA_0788</name>
</gene>
<dbReference type="GO" id="GO:0048015">
    <property type="term" value="P:phosphatidylinositol-mediated signaling"/>
    <property type="evidence" value="ECO:0007669"/>
    <property type="project" value="TreeGrafter"/>
</dbReference>
<dbReference type="CDD" id="cd00893">
    <property type="entry name" value="PI4Kc_III"/>
    <property type="match status" value="1"/>
</dbReference>
<dbReference type="InterPro" id="IPR036940">
    <property type="entry name" value="PI3/4_kinase_cat_sf"/>
</dbReference>
<dbReference type="GO" id="GO:0005737">
    <property type="term" value="C:cytoplasm"/>
    <property type="evidence" value="ECO:0007669"/>
    <property type="project" value="TreeGrafter"/>
</dbReference>
<accession>A0A9P6KZQ6</accession>
<reference evidence="4 5" key="1">
    <citation type="journal article" date="2020" name="Genome Biol. Evol.">
        <title>Comparative genomics of strictly vertically transmitted, feminizing microsporidia endosymbionts of amphipod crustaceans.</title>
        <authorList>
            <person name="Cormier A."/>
            <person name="Chebbi M.A."/>
            <person name="Giraud I."/>
            <person name="Wattier R."/>
            <person name="Teixeira M."/>
            <person name="Gilbert C."/>
            <person name="Rigaud T."/>
            <person name="Cordaux R."/>
        </authorList>
    </citation>
    <scope>NUCLEOTIDE SEQUENCE [LARGE SCALE GENOMIC DNA]</scope>
    <source>
        <strain evidence="4 5">Ou3-Ou53</strain>
    </source>
</reference>
<keyword evidence="2" id="KW-0418">Kinase</keyword>
<comment type="caution">
    <text evidence="4">The sequence shown here is derived from an EMBL/GenBank/DDBJ whole genome shotgun (WGS) entry which is preliminary data.</text>
</comment>
<sequence>MKSEESNLWLKKLFNAEYFDTWLAVSYLYRYPSVGIHQYICRKLQYSDDIIVVLPQLVHIFLYHADTEVSMPIYNLFKVWSGKSKKFFCAIYFYLKAYIDSEDSKKSIYCYFLICDMFQMEKKHLLRNTKMLEVQLTQKRRINRTLGITKDKKGVHSFDGIFLFFMKSVVWSLGGKLLKSVNEYEEVFLPTKMATNINFSAELNSGNAFRSESIKSSINLLLTLVEISSRLKKLPKNLRQKGLEMELKLINCNLPGKISLPFSKSKYVLSVRIEYSHVLNSAENTPFIVVFEVADQAITNNVQINEELRNASLIMQQLNTVSGLTYLSDINNIKENVIASLEKILNTERPMKSTTGRLEEQNRKRETISKKINEREKKLFQRNTSSNMELIREDSVDDSTGDYSAVDYSAIFFSPSLEEESQTEVNTVVDIYYDEWKKKEEAARKDSVFAEMKGWKLSSLIVKTGNSLKQEIIAYQILHEMKKIWMDEKKDIWIRTYKIYFINNTAGLVETITNAYSIHKIKEMGQEDNKNFSLKSYFIEKYGYQTVEYKIATLNFLKSLVGYSLASYILQIKDRHNGNILLDSDGHVVHVDFGFILGDHPGFYCVEVAPFKFCKEYFDLLDDLLEEFKMLFLEGFIALRKHSERLCRIIEILSENSDVRCINKRVLYNFRDRLKLEMSDKEIEIYVMWLINKSFNSMGTGLYDSYQYFSNGYL</sequence>
<keyword evidence="5" id="KW-1185">Reference proteome</keyword>
<proteinExistence type="predicted"/>
<dbReference type="InterPro" id="IPR018936">
    <property type="entry name" value="PI3/4_kinase_CS"/>
</dbReference>
<dbReference type="GO" id="GO:0016020">
    <property type="term" value="C:membrane"/>
    <property type="evidence" value="ECO:0007669"/>
    <property type="project" value="TreeGrafter"/>
</dbReference>
<dbReference type="SMART" id="SM00146">
    <property type="entry name" value="PI3Kc"/>
    <property type="match status" value="1"/>
</dbReference>
<name>A0A9P6KZQ6_9MICR</name>
<dbReference type="Pfam" id="PF00454">
    <property type="entry name" value="PI3_PI4_kinase"/>
    <property type="match status" value="1"/>
</dbReference>
<dbReference type="InterPro" id="IPR015433">
    <property type="entry name" value="PI3/4_kinase"/>
</dbReference>
<evidence type="ECO:0000313" key="4">
    <source>
        <dbReference type="EMBL" id="KAF9764144.1"/>
    </source>
</evidence>
<dbReference type="Gene3D" id="3.30.1010.10">
    <property type="entry name" value="Phosphatidylinositol 3-kinase Catalytic Subunit, Chain A, domain 4"/>
    <property type="match status" value="1"/>
</dbReference>
<dbReference type="GO" id="GO:0046854">
    <property type="term" value="P:phosphatidylinositol phosphate biosynthetic process"/>
    <property type="evidence" value="ECO:0007669"/>
    <property type="project" value="InterPro"/>
</dbReference>
<evidence type="ECO:0000313" key="5">
    <source>
        <dbReference type="Proteomes" id="UP000740883"/>
    </source>
</evidence>
<dbReference type="PANTHER" id="PTHR10048">
    <property type="entry name" value="PHOSPHATIDYLINOSITOL KINASE"/>
    <property type="match status" value="1"/>
</dbReference>
<dbReference type="EMBL" id="SBJO01000035">
    <property type="protein sequence ID" value="KAF9764144.1"/>
    <property type="molecule type" value="Genomic_DNA"/>
</dbReference>
<evidence type="ECO:0000256" key="1">
    <source>
        <dbReference type="ARBA" id="ARBA00022679"/>
    </source>
</evidence>
<dbReference type="PROSITE" id="PS50290">
    <property type="entry name" value="PI3_4_KINASE_3"/>
    <property type="match status" value="1"/>
</dbReference>
<dbReference type="OrthoDB" id="10264149at2759"/>
<dbReference type="Gene3D" id="1.10.1070.11">
    <property type="entry name" value="Phosphatidylinositol 3-/4-kinase, catalytic domain"/>
    <property type="match status" value="1"/>
</dbReference>
<dbReference type="PROSITE" id="PS00916">
    <property type="entry name" value="PI3_4_KINASE_2"/>
    <property type="match status" value="1"/>
</dbReference>
<dbReference type="InterPro" id="IPR011009">
    <property type="entry name" value="Kinase-like_dom_sf"/>
</dbReference>
<organism evidence="4 5">
    <name type="scientific">Nosema granulosis</name>
    <dbReference type="NCBI Taxonomy" id="83296"/>
    <lineage>
        <taxon>Eukaryota</taxon>
        <taxon>Fungi</taxon>
        <taxon>Fungi incertae sedis</taxon>
        <taxon>Microsporidia</taxon>
        <taxon>Nosematidae</taxon>
        <taxon>Nosema</taxon>
    </lineage>
</organism>
<evidence type="ECO:0000259" key="3">
    <source>
        <dbReference type="PROSITE" id="PS50290"/>
    </source>
</evidence>
<dbReference type="Proteomes" id="UP000740883">
    <property type="component" value="Unassembled WGS sequence"/>
</dbReference>